<feature type="compositionally biased region" description="Low complexity" evidence="1">
    <location>
        <begin position="115"/>
        <end position="126"/>
    </location>
</feature>
<dbReference type="OrthoDB" id="5550090at2759"/>
<evidence type="ECO:0000256" key="1">
    <source>
        <dbReference type="SAM" id="MobiDB-lite"/>
    </source>
</evidence>
<dbReference type="EMBL" id="VDMD01000015">
    <property type="protein sequence ID" value="TRM61705.1"/>
    <property type="molecule type" value="Genomic_DNA"/>
</dbReference>
<sequence>MAPGRPVRDIAIKVPRHNADIIRKDLADRVQIAAEDAQVKVQLAQTPSEEVARAVESASEWNSLLMTARAERGPQWDIGTQQFHVDAYSELYYDPTSLLASTRKALGTDEDEEPQASAQDTSATSSRRQTRGRGNSQASLSAGPPPRREMDMLPRGAGMSPPRDMGLGIGGLGSPGVNMRPDMGGPNAMRGFPGAPLRPGMGMNVGNGMGGGGMGLGPGGIGAPGGMPAPGMNMSGGMGGGGMGAWGTWGWG</sequence>
<protein>
    <submittedName>
        <fullName evidence="2">Uncharacterized protein</fullName>
    </submittedName>
</protein>
<evidence type="ECO:0000313" key="2">
    <source>
        <dbReference type="EMBL" id="TRM61705.1"/>
    </source>
</evidence>
<proteinExistence type="predicted"/>
<dbReference type="Proteomes" id="UP000320762">
    <property type="component" value="Unassembled WGS sequence"/>
</dbReference>
<feature type="region of interest" description="Disordered" evidence="1">
    <location>
        <begin position="106"/>
        <end position="165"/>
    </location>
</feature>
<comment type="caution">
    <text evidence="2">The sequence shown here is derived from an EMBL/GenBank/DDBJ whole genome shotgun (WGS) entry which is preliminary data.</text>
</comment>
<name>A0A550CA81_9AGAR</name>
<evidence type="ECO:0000313" key="3">
    <source>
        <dbReference type="Proteomes" id="UP000320762"/>
    </source>
</evidence>
<reference evidence="2 3" key="1">
    <citation type="journal article" date="2019" name="New Phytol.">
        <title>Comparative genomics reveals unique wood-decay strategies and fruiting body development in the Schizophyllaceae.</title>
        <authorList>
            <person name="Almasi E."/>
            <person name="Sahu N."/>
            <person name="Krizsan K."/>
            <person name="Balint B."/>
            <person name="Kovacs G.M."/>
            <person name="Kiss B."/>
            <person name="Cseklye J."/>
            <person name="Drula E."/>
            <person name="Henrissat B."/>
            <person name="Nagy I."/>
            <person name="Chovatia M."/>
            <person name="Adam C."/>
            <person name="LaButti K."/>
            <person name="Lipzen A."/>
            <person name="Riley R."/>
            <person name="Grigoriev I.V."/>
            <person name="Nagy L.G."/>
        </authorList>
    </citation>
    <scope>NUCLEOTIDE SEQUENCE [LARGE SCALE GENOMIC DNA]</scope>
    <source>
        <strain evidence="2 3">NL-1724</strain>
    </source>
</reference>
<organism evidence="2 3">
    <name type="scientific">Schizophyllum amplum</name>
    <dbReference type="NCBI Taxonomy" id="97359"/>
    <lineage>
        <taxon>Eukaryota</taxon>
        <taxon>Fungi</taxon>
        <taxon>Dikarya</taxon>
        <taxon>Basidiomycota</taxon>
        <taxon>Agaricomycotina</taxon>
        <taxon>Agaricomycetes</taxon>
        <taxon>Agaricomycetidae</taxon>
        <taxon>Agaricales</taxon>
        <taxon>Schizophyllaceae</taxon>
        <taxon>Schizophyllum</taxon>
    </lineage>
</organism>
<gene>
    <name evidence="2" type="ORF">BD626DRAFT_631357</name>
</gene>
<dbReference type="STRING" id="97359.A0A550CA81"/>
<accession>A0A550CA81</accession>
<dbReference type="AlphaFoldDB" id="A0A550CA81"/>
<keyword evidence="3" id="KW-1185">Reference proteome</keyword>